<sequence length="231" mass="27016">MNIIISTTKTWNVKNARKFKNKYLNKYNVFIIKEKEEFTYEKVKNINPKYIFFPHWSWIIKKEIYINFNCIVFHMTDLPFGRGGSPLQNLIACGIKNTKISAIKVEAGIDTGLIYLKEDLNLNGTADEIFIKASDIIFNKMIPYIIENAIIPKEQVGEVIEFNRRRPEQSQLKEEFSLDKIYDYVRMLDGEDYPRAFLKFGKYKLEFSRASLKSGKIIADVEIIDEGDKDE</sequence>
<dbReference type="Pfam" id="PF21553">
    <property type="entry name" value="Formyl_trans_C_2"/>
    <property type="match status" value="1"/>
</dbReference>
<dbReference type="Gene3D" id="3.10.25.20">
    <property type="match status" value="1"/>
</dbReference>
<proteinExistence type="predicted"/>
<feature type="domain" description="Methionyl-tRNA formyltransferase-like C-terminal" evidence="1">
    <location>
        <begin position="167"/>
        <end position="224"/>
    </location>
</feature>
<dbReference type="AlphaFoldDB" id="A0A2U8DML8"/>
<keyword evidence="3" id="KW-1185">Reference proteome</keyword>
<evidence type="ECO:0000259" key="1">
    <source>
        <dbReference type="Pfam" id="PF21553"/>
    </source>
</evidence>
<keyword evidence="2" id="KW-0808">Transferase</keyword>
<accession>A0A2U8DML8</accession>
<evidence type="ECO:0000313" key="3">
    <source>
        <dbReference type="Proteomes" id="UP000244910"/>
    </source>
</evidence>
<dbReference type="EMBL" id="CP020953">
    <property type="protein sequence ID" value="AWI03685.1"/>
    <property type="molecule type" value="Genomic_DNA"/>
</dbReference>
<dbReference type="CDD" id="cd08821">
    <property type="entry name" value="FMT_core_like_1"/>
    <property type="match status" value="1"/>
</dbReference>
<dbReference type="KEGG" id="cdrk:B9W14_04035"/>
<dbReference type="SUPFAM" id="SSF53328">
    <property type="entry name" value="Formyltransferase"/>
    <property type="match status" value="1"/>
</dbReference>
<dbReference type="RefSeq" id="WP_032076678.1">
    <property type="nucleotide sequence ID" value="NZ_CP020953.1"/>
</dbReference>
<name>A0A2U8DML8_9CLOT</name>
<organism evidence="2 3">
    <name type="scientific">Clostridium drakei</name>
    <dbReference type="NCBI Taxonomy" id="332101"/>
    <lineage>
        <taxon>Bacteria</taxon>
        <taxon>Bacillati</taxon>
        <taxon>Bacillota</taxon>
        <taxon>Clostridia</taxon>
        <taxon>Eubacteriales</taxon>
        <taxon>Clostridiaceae</taxon>
        <taxon>Clostridium</taxon>
    </lineage>
</organism>
<dbReference type="InterPro" id="IPR049355">
    <property type="entry name" value="Formyl_trans-like_C"/>
</dbReference>
<dbReference type="Gene3D" id="3.40.50.170">
    <property type="entry name" value="Formyl transferase, N-terminal domain"/>
    <property type="match status" value="1"/>
</dbReference>
<protein>
    <submittedName>
        <fullName evidence="2">Methionyl-tRNA formyltransferase</fullName>
    </submittedName>
</protein>
<dbReference type="OrthoDB" id="9802815at2"/>
<dbReference type="InterPro" id="IPR011034">
    <property type="entry name" value="Formyl_transferase-like_C_sf"/>
</dbReference>
<dbReference type="GO" id="GO:0016740">
    <property type="term" value="F:transferase activity"/>
    <property type="evidence" value="ECO:0007669"/>
    <property type="project" value="UniProtKB-KW"/>
</dbReference>
<reference evidence="3" key="1">
    <citation type="submission" date="2017-04" db="EMBL/GenBank/DDBJ databases">
        <authorList>
            <person name="Song Y."/>
            <person name="Cho B.-K."/>
        </authorList>
    </citation>
    <scope>NUCLEOTIDE SEQUENCE [LARGE SCALE GENOMIC DNA]</scope>
    <source>
        <strain evidence="3">SL1</strain>
    </source>
</reference>
<dbReference type="InterPro" id="IPR036477">
    <property type="entry name" value="Formyl_transf_N_sf"/>
</dbReference>
<dbReference type="SUPFAM" id="SSF50486">
    <property type="entry name" value="FMT C-terminal domain-like"/>
    <property type="match status" value="1"/>
</dbReference>
<dbReference type="Proteomes" id="UP000244910">
    <property type="component" value="Chromosome"/>
</dbReference>
<gene>
    <name evidence="2" type="ORF">B9W14_04035</name>
</gene>
<evidence type="ECO:0000313" key="2">
    <source>
        <dbReference type="EMBL" id="AWI03685.1"/>
    </source>
</evidence>